<comment type="caution">
    <text evidence="7">The sequence shown here is derived from an EMBL/GenBank/DDBJ whole genome shotgun (WGS) entry which is preliminary data.</text>
</comment>
<evidence type="ECO:0000313" key="7">
    <source>
        <dbReference type="EMBL" id="GAH75933.1"/>
    </source>
</evidence>
<feature type="transmembrane region" description="Helical" evidence="6">
    <location>
        <begin position="191"/>
        <end position="211"/>
    </location>
</feature>
<keyword evidence="5 6" id="KW-0472">Membrane</keyword>
<dbReference type="AlphaFoldDB" id="X1K1G5"/>
<dbReference type="EMBL" id="BARU01026371">
    <property type="protein sequence ID" value="GAH75933.1"/>
    <property type="molecule type" value="Genomic_DNA"/>
</dbReference>
<feature type="transmembrane region" description="Helical" evidence="6">
    <location>
        <begin position="15"/>
        <end position="36"/>
    </location>
</feature>
<protein>
    <recommendedName>
        <fullName evidence="8">Branched-chain amino acid ABC transporter permease</fullName>
    </recommendedName>
</protein>
<name>X1K1G5_9ZZZZ</name>
<evidence type="ECO:0000256" key="1">
    <source>
        <dbReference type="ARBA" id="ARBA00004651"/>
    </source>
</evidence>
<dbReference type="PANTHER" id="PTHR30482:SF10">
    <property type="entry name" value="HIGH-AFFINITY BRANCHED-CHAIN AMINO ACID TRANSPORT PROTEIN BRAE"/>
    <property type="match status" value="1"/>
</dbReference>
<proteinExistence type="predicted"/>
<feature type="non-terminal residue" evidence="7">
    <location>
        <position position="1"/>
    </location>
</feature>
<dbReference type="InterPro" id="IPR001851">
    <property type="entry name" value="ABC_transp_permease"/>
</dbReference>
<evidence type="ECO:0000256" key="5">
    <source>
        <dbReference type="ARBA" id="ARBA00023136"/>
    </source>
</evidence>
<dbReference type="GO" id="GO:0005886">
    <property type="term" value="C:plasma membrane"/>
    <property type="evidence" value="ECO:0007669"/>
    <property type="project" value="UniProtKB-SubCell"/>
</dbReference>
<accession>X1K1G5</accession>
<organism evidence="7">
    <name type="scientific">marine sediment metagenome</name>
    <dbReference type="NCBI Taxonomy" id="412755"/>
    <lineage>
        <taxon>unclassified sequences</taxon>
        <taxon>metagenomes</taxon>
        <taxon>ecological metagenomes</taxon>
    </lineage>
</organism>
<feature type="non-terminal residue" evidence="7">
    <location>
        <position position="272"/>
    </location>
</feature>
<evidence type="ECO:0000256" key="6">
    <source>
        <dbReference type="SAM" id="Phobius"/>
    </source>
</evidence>
<feature type="transmembrane region" description="Helical" evidence="6">
    <location>
        <begin position="98"/>
        <end position="116"/>
    </location>
</feature>
<evidence type="ECO:0008006" key="8">
    <source>
        <dbReference type="Google" id="ProtNLM"/>
    </source>
</evidence>
<feature type="transmembrane region" description="Helical" evidence="6">
    <location>
        <begin position="247"/>
        <end position="271"/>
    </location>
</feature>
<keyword evidence="4 6" id="KW-1133">Transmembrane helix</keyword>
<evidence type="ECO:0000256" key="2">
    <source>
        <dbReference type="ARBA" id="ARBA00022475"/>
    </source>
</evidence>
<dbReference type="CDD" id="cd06581">
    <property type="entry name" value="TM_PBP1_LivM_like"/>
    <property type="match status" value="1"/>
</dbReference>
<keyword evidence="2" id="KW-1003">Cell membrane</keyword>
<reference evidence="7" key="1">
    <citation type="journal article" date="2014" name="Front. Microbiol.">
        <title>High frequency of phylogenetically diverse reductive dehalogenase-homologous genes in deep subseafloor sedimentary metagenomes.</title>
        <authorList>
            <person name="Kawai M."/>
            <person name="Futagami T."/>
            <person name="Toyoda A."/>
            <person name="Takaki Y."/>
            <person name="Nishi S."/>
            <person name="Hori S."/>
            <person name="Arai W."/>
            <person name="Tsubouchi T."/>
            <person name="Morono Y."/>
            <person name="Uchiyama I."/>
            <person name="Ito T."/>
            <person name="Fujiyama A."/>
            <person name="Inagaki F."/>
            <person name="Takami H."/>
        </authorList>
    </citation>
    <scope>NUCLEOTIDE SEQUENCE</scope>
    <source>
        <strain evidence="7">Expedition CK06-06</strain>
    </source>
</reference>
<feature type="transmembrane region" description="Helical" evidence="6">
    <location>
        <begin position="68"/>
        <end position="91"/>
    </location>
</feature>
<dbReference type="Pfam" id="PF02653">
    <property type="entry name" value="BPD_transp_2"/>
    <property type="match status" value="1"/>
</dbReference>
<dbReference type="InterPro" id="IPR043428">
    <property type="entry name" value="LivM-like"/>
</dbReference>
<feature type="transmembrane region" description="Helical" evidence="6">
    <location>
        <begin position="43"/>
        <end position="62"/>
    </location>
</feature>
<sequence>ILGLLSFPLLTTNSYFLGLFILAMIYSIYAASWDLLAGFTGKVSFGHAIFLGIAGYVTAELLKFYNFHWLSALFFGVLAAVLIGLGLGYMTLRLKGPYLALGTLVIGIICQNIFALNPLKPILHGDEGISGLPALSSSTVVIYYIVLIFMIITFIVLIRITKLNIGTLFKSIRDDETGSEAAGINITKYKIIAFMISGLFAGLAGGLFAMFNRSVSPLIFQPLYSFYAIIIAALGGLATISGSALGAFLFVFLTAIFVDFAEISLLIFSIIL</sequence>
<dbReference type="PANTHER" id="PTHR30482">
    <property type="entry name" value="HIGH-AFFINITY BRANCHED-CHAIN AMINO ACID TRANSPORT SYSTEM PERMEASE"/>
    <property type="match status" value="1"/>
</dbReference>
<feature type="transmembrane region" description="Helical" evidence="6">
    <location>
        <begin position="141"/>
        <end position="160"/>
    </location>
</feature>
<evidence type="ECO:0000256" key="4">
    <source>
        <dbReference type="ARBA" id="ARBA00022989"/>
    </source>
</evidence>
<feature type="transmembrane region" description="Helical" evidence="6">
    <location>
        <begin position="223"/>
        <end position="240"/>
    </location>
</feature>
<gene>
    <name evidence="7" type="ORF">S03H2_42371</name>
</gene>
<dbReference type="GO" id="GO:0015658">
    <property type="term" value="F:branched-chain amino acid transmembrane transporter activity"/>
    <property type="evidence" value="ECO:0007669"/>
    <property type="project" value="InterPro"/>
</dbReference>
<comment type="subcellular location">
    <subcellularLocation>
        <location evidence="1">Cell membrane</location>
        <topology evidence="1">Multi-pass membrane protein</topology>
    </subcellularLocation>
</comment>
<keyword evidence="3 6" id="KW-0812">Transmembrane</keyword>
<evidence type="ECO:0000256" key="3">
    <source>
        <dbReference type="ARBA" id="ARBA00022692"/>
    </source>
</evidence>